<proteinExistence type="predicted"/>
<organism evidence="1 2">
    <name type="scientific">Armillaria solidipes</name>
    <dbReference type="NCBI Taxonomy" id="1076256"/>
    <lineage>
        <taxon>Eukaryota</taxon>
        <taxon>Fungi</taxon>
        <taxon>Dikarya</taxon>
        <taxon>Basidiomycota</taxon>
        <taxon>Agaricomycotina</taxon>
        <taxon>Agaricomycetes</taxon>
        <taxon>Agaricomycetidae</taxon>
        <taxon>Agaricales</taxon>
        <taxon>Marasmiineae</taxon>
        <taxon>Physalacriaceae</taxon>
        <taxon>Armillaria</taxon>
    </lineage>
</organism>
<accession>A0A2H3BN73</accession>
<evidence type="ECO:0000313" key="2">
    <source>
        <dbReference type="Proteomes" id="UP000218334"/>
    </source>
</evidence>
<name>A0A2H3BN73_9AGAR</name>
<dbReference type="AlphaFoldDB" id="A0A2H3BN73"/>
<sequence>MLRILKCNTGRQTGLLTSSVARAWASSGNWKYIKKPGISTEQISVLQDFNRGHFALLWAAGLCLAQKIPEAQKNGVLGPVKFVLFEKDDDITRGHGRKRKTILARFVTSPLCVTGMQIGTLVVEVTSQVLLINSRSHPTLTDQTHILIFLTRFYSYVGDIKKYLKIFAQKYGVVPHIRLRHKVIAAISDGASGSWDVTVQDLETFQMRTESYDVFALAMGVMRYANSNYFLEQLILTAF</sequence>
<dbReference type="EMBL" id="KZ293426">
    <property type="protein sequence ID" value="PBK70364.1"/>
    <property type="molecule type" value="Genomic_DNA"/>
</dbReference>
<protein>
    <submittedName>
        <fullName evidence="1">Uncharacterized protein</fullName>
    </submittedName>
</protein>
<keyword evidence="2" id="KW-1185">Reference proteome</keyword>
<evidence type="ECO:0000313" key="1">
    <source>
        <dbReference type="EMBL" id="PBK70364.1"/>
    </source>
</evidence>
<gene>
    <name evidence="1" type="ORF">ARMSODRAFT_974325</name>
</gene>
<dbReference type="InterPro" id="IPR036188">
    <property type="entry name" value="FAD/NAD-bd_sf"/>
</dbReference>
<dbReference type="SUPFAM" id="SSF51905">
    <property type="entry name" value="FAD/NAD(P)-binding domain"/>
    <property type="match status" value="1"/>
</dbReference>
<dbReference type="Proteomes" id="UP000218334">
    <property type="component" value="Unassembled WGS sequence"/>
</dbReference>
<reference evidence="2" key="1">
    <citation type="journal article" date="2017" name="Nat. Ecol. Evol.">
        <title>Genome expansion and lineage-specific genetic innovations in the forest pathogenic fungi Armillaria.</title>
        <authorList>
            <person name="Sipos G."/>
            <person name="Prasanna A.N."/>
            <person name="Walter M.C."/>
            <person name="O'Connor E."/>
            <person name="Balint B."/>
            <person name="Krizsan K."/>
            <person name="Kiss B."/>
            <person name="Hess J."/>
            <person name="Varga T."/>
            <person name="Slot J."/>
            <person name="Riley R."/>
            <person name="Boka B."/>
            <person name="Rigling D."/>
            <person name="Barry K."/>
            <person name="Lee J."/>
            <person name="Mihaltcheva S."/>
            <person name="LaButti K."/>
            <person name="Lipzen A."/>
            <person name="Waldron R."/>
            <person name="Moloney N.M."/>
            <person name="Sperisen C."/>
            <person name="Kredics L."/>
            <person name="Vagvoelgyi C."/>
            <person name="Patrignani A."/>
            <person name="Fitzpatrick D."/>
            <person name="Nagy I."/>
            <person name="Doyle S."/>
            <person name="Anderson J.B."/>
            <person name="Grigoriev I.V."/>
            <person name="Gueldener U."/>
            <person name="Muensterkoetter M."/>
            <person name="Nagy L.G."/>
        </authorList>
    </citation>
    <scope>NUCLEOTIDE SEQUENCE [LARGE SCALE GENOMIC DNA]</scope>
    <source>
        <strain evidence="2">28-4</strain>
    </source>
</reference>
<dbReference type="Gene3D" id="3.50.50.60">
    <property type="entry name" value="FAD/NAD(P)-binding domain"/>
    <property type="match status" value="1"/>
</dbReference>
<dbReference type="STRING" id="1076256.A0A2H3BN73"/>